<dbReference type="AlphaFoldDB" id="A0A4W4G0L8"/>
<dbReference type="Ensembl" id="ENSEEET00000031532.2">
    <property type="protein sequence ID" value="ENSEEEP00000031158.1"/>
    <property type="gene ID" value="ENSEEEG00000014927.2"/>
</dbReference>
<proteinExistence type="predicted"/>
<protein>
    <submittedName>
        <fullName evidence="3">Uncharacterized protein</fullName>
    </submittedName>
</protein>
<reference evidence="3" key="3">
    <citation type="submission" date="2020-05" db="EMBL/GenBank/DDBJ databases">
        <title>Electrophorus electricus (electric eel) genome, fEleEle1, primary haplotype.</title>
        <authorList>
            <person name="Myers G."/>
            <person name="Meyer A."/>
            <person name="Fedrigo O."/>
            <person name="Formenti G."/>
            <person name="Rhie A."/>
            <person name="Tracey A."/>
            <person name="Sims Y."/>
            <person name="Jarvis E.D."/>
        </authorList>
    </citation>
    <scope>NUCLEOTIDE SEQUENCE [LARGE SCALE GENOMIC DNA]</scope>
</reference>
<keyword evidence="4" id="KW-1185">Reference proteome</keyword>
<accession>A0A4W4G0L8</accession>
<feature type="region of interest" description="Disordered" evidence="1">
    <location>
        <begin position="1"/>
        <end position="48"/>
    </location>
</feature>
<evidence type="ECO:0000256" key="1">
    <source>
        <dbReference type="SAM" id="MobiDB-lite"/>
    </source>
</evidence>
<dbReference type="STRING" id="8005.ENSEEEP00000031158"/>
<feature type="transmembrane region" description="Helical" evidence="2">
    <location>
        <begin position="59"/>
        <end position="80"/>
    </location>
</feature>
<dbReference type="Proteomes" id="UP000314983">
    <property type="component" value="Chromosome 23"/>
</dbReference>
<organism evidence="3 4">
    <name type="scientific">Electrophorus electricus</name>
    <name type="common">Electric eel</name>
    <name type="synonym">Gymnotus electricus</name>
    <dbReference type="NCBI Taxonomy" id="8005"/>
    <lineage>
        <taxon>Eukaryota</taxon>
        <taxon>Metazoa</taxon>
        <taxon>Chordata</taxon>
        <taxon>Craniata</taxon>
        <taxon>Vertebrata</taxon>
        <taxon>Euteleostomi</taxon>
        <taxon>Actinopterygii</taxon>
        <taxon>Neopterygii</taxon>
        <taxon>Teleostei</taxon>
        <taxon>Ostariophysi</taxon>
        <taxon>Gymnotiformes</taxon>
        <taxon>Gymnotoidei</taxon>
        <taxon>Gymnotidae</taxon>
        <taxon>Electrophorus</taxon>
    </lineage>
</organism>
<reference evidence="4" key="1">
    <citation type="journal article" date="2014" name="Science">
        <title>Nonhuman genetics. Genomic basis for the convergent evolution of electric organs.</title>
        <authorList>
            <person name="Gallant J.R."/>
            <person name="Traeger L.L."/>
            <person name="Volkening J.D."/>
            <person name="Moffett H."/>
            <person name="Chen P.H."/>
            <person name="Novina C.D."/>
            <person name="Phillips G.N.Jr."/>
            <person name="Anand R."/>
            <person name="Wells G.B."/>
            <person name="Pinch M."/>
            <person name="Guth R."/>
            <person name="Unguez G.A."/>
            <person name="Albert J.S."/>
            <person name="Zakon H.H."/>
            <person name="Samanta M.P."/>
            <person name="Sussman M.R."/>
        </authorList>
    </citation>
    <scope>NUCLEOTIDE SEQUENCE [LARGE SCALE GENOMIC DNA]</scope>
</reference>
<reference evidence="3" key="5">
    <citation type="submission" date="2025-09" db="UniProtKB">
        <authorList>
            <consortium name="Ensembl"/>
        </authorList>
    </citation>
    <scope>IDENTIFICATION</scope>
</reference>
<keyword evidence="2" id="KW-1133">Transmembrane helix</keyword>
<evidence type="ECO:0000256" key="2">
    <source>
        <dbReference type="SAM" id="Phobius"/>
    </source>
</evidence>
<sequence length="83" mass="9153">MDRMKKIKRQLSLTLRGNSSEDKRLNDTMGSQDAGAHSDSGTVTARPSKPQLKMSLGEYRTLISAFFFSSLVQLGAYSAMHLS</sequence>
<name>A0A4W4G0L8_ELEEL</name>
<evidence type="ECO:0000313" key="4">
    <source>
        <dbReference type="Proteomes" id="UP000314983"/>
    </source>
</evidence>
<reference evidence="4" key="2">
    <citation type="journal article" date="2017" name="Sci. Adv.">
        <title>A tail of two voltages: Proteomic comparison of the three electric organs of the electric eel.</title>
        <authorList>
            <person name="Traeger L.L."/>
            <person name="Sabat G."/>
            <person name="Barrett-Wilt G.A."/>
            <person name="Wells G.B."/>
            <person name="Sussman M.R."/>
        </authorList>
    </citation>
    <scope>NUCLEOTIDE SEQUENCE [LARGE SCALE GENOMIC DNA]</scope>
</reference>
<keyword evidence="2" id="KW-0812">Transmembrane</keyword>
<reference evidence="3" key="4">
    <citation type="submission" date="2025-08" db="UniProtKB">
        <authorList>
            <consortium name="Ensembl"/>
        </authorList>
    </citation>
    <scope>IDENTIFICATION</scope>
</reference>
<keyword evidence="2" id="KW-0472">Membrane</keyword>
<evidence type="ECO:0000313" key="3">
    <source>
        <dbReference type="Ensembl" id="ENSEEEP00000031158.1"/>
    </source>
</evidence>